<comment type="caution">
    <text evidence="11">The sequence shown here is derived from an EMBL/GenBank/DDBJ whole genome shotgun (WGS) entry which is preliminary data.</text>
</comment>
<dbReference type="PANTHER" id="PTHR30033:SF1">
    <property type="entry name" value="FLAGELLAR HOOK-ASSOCIATED PROTEIN 1"/>
    <property type="match status" value="1"/>
</dbReference>
<keyword evidence="11" id="KW-0969">Cilium</keyword>
<dbReference type="Pfam" id="PF21158">
    <property type="entry name" value="flgK_1st_1"/>
    <property type="match status" value="1"/>
</dbReference>
<name>A0ABQ3DPM7_9GAMM</name>
<evidence type="ECO:0000256" key="1">
    <source>
        <dbReference type="ARBA" id="ARBA00004365"/>
    </source>
</evidence>
<dbReference type="NCBIfam" id="TIGR02492">
    <property type="entry name" value="flgK_ends"/>
    <property type="match status" value="1"/>
</dbReference>
<dbReference type="EMBL" id="BMZI01000001">
    <property type="protein sequence ID" value="GHB08597.1"/>
    <property type="molecule type" value="Genomic_DNA"/>
</dbReference>
<keyword evidence="11" id="KW-0966">Cell projection</keyword>
<evidence type="ECO:0000313" key="11">
    <source>
        <dbReference type="EMBL" id="GHB08597.1"/>
    </source>
</evidence>
<keyword evidence="6 7" id="KW-0975">Bacterial flagellum</keyword>
<evidence type="ECO:0000259" key="8">
    <source>
        <dbReference type="Pfam" id="PF06429"/>
    </source>
</evidence>
<keyword evidence="12" id="KW-1185">Reference proteome</keyword>
<gene>
    <name evidence="7 11" type="primary">flgK</name>
    <name evidence="11" type="ORF">GCM10009038_02610</name>
</gene>
<dbReference type="PRINTS" id="PR01005">
    <property type="entry name" value="FLGHOOKAP1"/>
</dbReference>
<evidence type="ECO:0000256" key="7">
    <source>
        <dbReference type="RuleBase" id="RU362065"/>
    </source>
</evidence>
<dbReference type="InterPro" id="IPR010930">
    <property type="entry name" value="Flg_bb/hook_C_dom"/>
</dbReference>
<dbReference type="Pfam" id="PF22638">
    <property type="entry name" value="FlgK_D1"/>
    <property type="match status" value="1"/>
</dbReference>
<sequence>MSLYSIGLSGLRAAQNALSTSSNNITNVYTDGYSRQLTLLGESGSTGSLGTGVSVDGIQRQYNQYISTQLNQADSRQSALETYDTQISQIDDLLADSDSGLNSLMQDFFSSLEDLSGSPADSAAREGVLGTAQSLVAQFKSYDDYLSDMQDGVNSQVGDVVSQVNDLSDQIADLNKQITLARARTGEEPNSLLDQRDKLVSDMSQLVDVDVTVQDGSTYQVSLSNGLPLVAGNKSYDLAAVTDEEDPSRVTIGYRNAVGAVKQIDESVIQGGELGGLLSFRSETLDGAQNKLGQLAVTLAGSFNAMQEQGFDLDGDAGESFFSMGSPGVQPNTSNSGDAVMAIRYTGDDAVADGDTRSYADVTADDYRLTYQADGSYQLENLTSGDVSTISPNADGDLVFGGVSITPSGTPAEGDTFLVQPTRDAAQGLDIAFTDTSLFAAAGSATGGTGDNANALNLLDLQNQKLVSGTATFNGAYASLVSDVGNQTSITEANLTTQEGLRDQLYAYQQADSGVNLDEEYANLMKYQQYYTANAKVIDAGTSVLDTILGLRN</sequence>
<evidence type="ECO:0000313" key="12">
    <source>
        <dbReference type="Proteomes" id="UP000646745"/>
    </source>
</evidence>
<keyword evidence="11" id="KW-0282">Flagellum</keyword>
<feature type="domain" description="Flagellar hook-associated protein FlgK helical" evidence="10">
    <location>
        <begin position="87"/>
        <end position="322"/>
    </location>
</feature>
<dbReference type="Pfam" id="PF06429">
    <property type="entry name" value="Flg_bbr_C"/>
    <property type="match status" value="1"/>
</dbReference>
<evidence type="ECO:0000259" key="9">
    <source>
        <dbReference type="Pfam" id="PF21158"/>
    </source>
</evidence>
<evidence type="ECO:0000256" key="2">
    <source>
        <dbReference type="ARBA" id="ARBA00004613"/>
    </source>
</evidence>
<proteinExistence type="inferred from homology"/>
<evidence type="ECO:0000256" key="4">
    <source>
        <dbReference type="ARBA" id="ARBA00016244"/>
    </source>
</evidence>
<dbReference type="InterPro" id="IPR002371">
    <property type="entry name" value="FlgK"/>
</dbReference>
<comment type="similarity">
    <text evidence="3 7">Belongs to the flagella basal body rod proteins family.</text>
</comment>
<dbReference type="RefSeq" id="WP_189442786.1">
    <property type="nucleotide sequence ID" value="NZ_BMZI01000001.1"/>
</dbReference>
<evidence type="ECO:0000256" key="6">
    <source>
        <dbReference type="ARBA" id="ARBA00023143"/>
    </source>
</evidence>
<evidence type="ECO:0000256" key="3">
    <source>
        <dbReference type="ARBA" id="ARBA00009677"/>
    </source>
</evidence>
<dbReference type="InterPro" id="IPR053927">
    <property type="entry name" value="FlgK_helical"/>
</dbReference>
<protein>
    <recommendedName>
        <fullName evidence="4 7">Flagellar hook-associated protein 1</fullName>
        <shortName evidence="7">HAP1</shortName>
    </recommendedName>
</protein>
<reference evidence="12" key="1">
    <citation type="journal article" date="2019" name="Int. J. Syst. Evol. Microbiol.">
        <title>The Global Catalogue of Microorganisms (GCM) 10K type strain sequencing project: providing services to taxonomists for standard genome sequencing and annotation.</title>
        <authorList>
            <consortium name="The Broad Institute Genomics Platform"/>
            <consortium name="The Broad Institute Genome Sequencing Center for Infectious Disease"/>
            <person name="Wu L."/>
            <person name="Ma J."/>
        </authorList>
    </citation>
    <scope>NUCLEOTIDE SEQUENCE [LARGE SCALE GENOMIC DNA]</scope>
    <source>
        <strain evidence="12">KCTC 32998</strain>
    </source>
</reference>
<evidence type="ECO:0000256" key="5">
    <source>
        <dbReference type="ARBA" id="ARBA00022525"/>
    </source>
</evidence>
<keyword evidence="5 7" id="KW-0964">Secreted</keyword>
<evidence type="ECO:0000259" key="10">
    <source>
        <dbReference type="Pfam" id="PF22638"/>
    </source>
</evidence>
<comment type="subcellular location">
    <subcellularLocation>
        <location evidence="1 7">Bacterial flagellum</location>
    </subcellularLocation>
    <subcellularLocation>
        <location evidence="2 7">Secreted</location>
    </subcellularLocation>
</comment>
<feature type="domain" description="Flagellar basal-body/hook protein C-terminal" evidence="8">
    <location>
        <begin position="513"/>
        <end position="550"/>
    </location>
</feature>
<feature type="domain" description="Flagellar hook-associated protein 1 D2-like" evidence="9">
    <location>
        <begin position="359"/>
        <end position="421"/>
    </location>
</feature>
<accession>A0ABQ3DPM7</accession>
<dbReference type="SUPFAM" id="SSF64518">
    <property type="entry name" value="Phase 1 flagellin"/>
    <property type="match status" value="1"/>
</dbReference>
<dbReference type="Proteomes" id="UP000646745">
    <property type="component" value="Unassembled WGS sequence"/>
</dbReference>
<dbReference type="PANTHER" id="PTHR30033">
    <property type="entry name" value="FLAGELLAR HOOK-ASSOCIATED PROTEIN 1"/>
    <property type="match status" value="1"/>
</dbReference>
<organism evidence="11 12">
    <name type="scientific">Salinicola rhizosphaerae</name>
    <dbReference type="NCBI Taxonomy" id="1443141"/>
    <lineage>
        <taxon>Bacteria</taxon>
        <taxon>Pseudomonadati</taxon>
        <taxon>Pseudomonadota</taxon>
        <taxon>Gammaproteobacteria</taxon>
        <taxon>Oceanospirillales</taxon>
        <taxon>Halomonadaceae</taxon>
        <taxon>Salinicola</taxon>
    </lineage>
</organism>
<dbReference type="InterPro" id="IPR049119">
    <property type="entry name" value="FlgK_D2-like"/>
</dbReference>